<evidence type="ECO:0000256" key="1">
    <source>
        <dbReference type="SAM" id="MobiDB-lite"/>
    </source>
</evidence>
<name>H0R2V0_9ACTN</name>
<keyword evidence="4" id="KW-1185">Reference proteome</keyword>
<feature type="compositionally biased region" description="Low complexity" evidence="1">
    <location>
        <begin position="474"/>
        <end position="484"/>
    </location>
</feature>
<organism evidence="3 4">
    <name type="scientific">Gordonia effusa NBRC 100432</name>
    <dbReference type="NCBI Taxonomy" id="1077974"/>
    <lineage>
        <taxon>Bacteria</taxon>
        <taxon>Bacillati</taxon>
        <taxon>Actinomycetota</taxon>
        <taxon>Actinomycetes</taxon>
        <taxon>Mycobacteriales</taxon>
        <taxon>Gordoniaceae</taxon>
        <taxon>Gordonia</taxon>
    </lineage>
</organism>
<accession>H0R2V0</accession>
<sequence length="685" mass="73332">MSPTAGRFGSKTSENRWLLATPSAWPGVDDDALELTDPQSDDIGDLLSGVLHDWRGEGYLTYHRYRLIAQMHARLVAPLEQSVGDWQDEKIARKAYCDCAAQLAAVLGVGQARAEGLLGRAVDLMTRLPRVAERLRDGIISPDIADKIVERTDLVIDSEDATADPEGGDPVSDPLAEVDAAIAAELDRGAGAWSIHLARDLADRIVFRQQPDAVRARREAAKGDRRTWTSNQGDGMAVVGATMTAERAQLAITTVRDLAATACPNDSRTVPQRNSDAFFALLNRVPFECACGTGEACTATIPSVGELTTGTGLVPVRNKVVMFGVADASTIAGDSNNPGFLEGYGVISGDHVRDLVNEVSTVIRPLVPESMRTLADLLADINEGRSEEIASAGGDDVDAVAESSSEDAPAPEPSVGQGAEHVASLARRDGDPEGPLDAATLDLAVGQGPEHAGSQGRQTGAESPSDATEPDRLSAPASKSDSSADFTYLAPATQPADPYKPSSALDAWVRIRDCYSLFPGNPHSAFRCDLDHWVEYNHDSPSSGGQTEPSNLGAKDRFAHNRKTHGDWVDDLIVTPDGYATPVFITPQGVVIEGRAGPGIDLFPGLRRYRFVPTADAAARRKPRSPRANKSTALRTRTADKHARRQVERERNRRAREVGTAKEPSVVQRIRKARPAAPPIGEPPF</sequence>
<evidence type="ECO:0000313" key="4">
    <source>
        <dbReference type="Proteomes" id="UP000035034"/>
    </source>
</evidence>
<feature type="domain" description="DUF222" evidence="2">
    <location>
        <begin position="70"/>
        <end position="357"/>
    </location>
</feature>
<feature type="compositionally biased region" description="Basic and acidic residues" evidence="1">
    <location>
        <begin position="637"/>
        <end position="660"/>
    </location>
</feature>
<feature type="region of interest" description="Disordered" evidence="1">
    <location>
        <begin position="389"/>
        <end position="484"/>
    </location>
</feature>
<evidence type="ECO:0000313" key="3">
    <source>
        <dbReference type="EMBL" id="GAB19401.1"/>
    </source>
</evidence>
<dbReference type="AlphaFoldDB" id="H0R2V0"/>
<dbReference type="Proteomes" id="UP000035034">
    <property type="component" value="Unassembled WGS sequence"/>
</dbReference>
<proteinExistence type="predicted"/>
<protein>
    <recommendedName>
        <fullName evidence="2">DUF222 domain-containing protein</fullName>
    </recommendedName>
</protein>
<feature type="compositionally biased region" description="Pro residues" evidence="1">
    <location>
        <begin position="676"/>
        <end position="685"/>
    </location>
</feature>
<feature type="compositionally biased region" description="Polar residues" evidence="1">
    <location>
        <begin position="455"/>
        <end position="466"/>
    </location>
</feature>
<dbReference type="EMBL" id="BAEH01000083">
    <property type="protein sequence ID" value="GAB19401.1"/>
    <property type="molecule type" value="Genomic_DNA"/>
</dbReference>
<feature type="region of interest" description="Disordered" evidence="1">
    <location>
        <begin position="617"/>
        <end position="685"/>
    </location>
</feature>
<dbReference type="InterPro" id="IPR003870">
    <property type="entry name" value="DUF222"/>
</dbReference>
<reference evidence="3 4" key="1">
    <citation type="submission" date="2011-12" db="EMBL/GenBank/DDBJ databases">
        <title>Whole genome shotgun sequence of Gordonia effusa NBRC 100432.</title>
        <authorList>
            <person name="Yoshida I."/>
            <person name="Takarada H."/>
            <person name="Hosoyama A."/>
            <person name="Tsuchikane K."/>
            <person name="Katsumata H."/>
            <person name="Yamazaki S."/>
            <person name="Fujita N."/>
        </authorList>
    </citation>
    <scope>NUCLEOTIDE SEQUENCE [LARGE SCALE GENOMIC DNA]</scope>
    <source>
        <strain evidence="3 4">NBRC 100432</strain>
    </source>
</reference>
<dbReference type="RefSeq" id="WP_007318736.1">
    <property type="nucleotide sequence ID" value="NZ_BAEH01000083.1"/>
</dbReference>
<dbReference type="OrthoDB" id="4774794at2"/>
<evidence type="ECO:0000259" key="2">
    <source>
        <dbReference type="Pfam" id="PF02720"/>
    </source>
</evidence>
<comment type="caution">
    <text evidence="3">The sequence shown here is derived from an EMBL/GenBank/DDBJ whole genome shotgun (WGS) entry which is preliminary data.</text>
</comment>
<dbReference type="STRING" id="1077974.GOEFS_083_00330"/>
<gene>
    <name evidence="3" type="ORF">GOEFS_083_00330</name>
</gene>
<dbReference type="Pfam" id="PF02720">
    <property type="entry name" value="DUF222"/>
    <property type="match status" value="1"/>
</dbReference>
<dbReference type="eggNOG" id="COG1403">
    <property type="taxonomic scope" value="Bacteria"/>
</dbReference>